<dbReference type="Pfam" id="PF10342">
    <property type="entry name" value="Kre9_KNH"/>
    <property type="match status" value="1"/>
</dbReference>
<dbReference type="OrthoDB" id="5589325at2759"/>
<feature type="transmembrane region" description="Helical" evidence="3">
    <location>
        <begin position="141"/>
        <end position="164"/>
    </location>
</feature>
<protein>
    <recommendedName>
        <fullName evidence="5">Yeast cell wall synthesis Kre9/Knh1-like N-terminal domain-containing protein</fullName>
    </recommendedName>
</protein>
<keyword evidence="3" id="KW-1133">Transmembrane helix</keyword>
<proteinExistence type="predicted"/>
<evidence type="ECO:0000256" key="1">
    <source>
        <dbReference type="ARBA" id="ARBA00022729"/>
    </source>
</evidence>
<feature type="chain" id="PRO_5008267488" description="Yeast cell wall synthesis Kre9/Knh1-like N-terminal domain-containing protein" evidence="4">
    <location>
        <begin position="20"/>
        <end position="253"/>
    </location>
</feature>
<evidence type="ECO:0000256" key="3">
    <source>
        <dbReference type="SAM" id="Phobius"/>
    </source>
</evidence>
<evidence type="ECO:0000259" key="5">
    <source>
        <dbReference type="Pfam" id="PF10342"/>
    </source>
</evidence>
<gene>
    <name evidence="6" type="ORF">LY89DRAFT_674090</name>
</gene>
<evidence type="ECO:0000256" key="4">
    <source>
        <dbReference type="SAM" id="SignalP"/>
    </source>
</evidence>
<dbReference type="KEGG" id="psco:LY89DRAFT_674090"/>
<keyword evidence="7" id="KW-1185">Reference proteome</keyword>
<dbReference type="Proteomes" id="UP000070700">
    <property type="component" value="Unassembled WGS sequence"/>
</dbReference>
<dbReference type="GeneID" id="28823136"/>
<keyword evidence="3" id="KW-0472">Membrane</keyword>
<reference evidence="6 7" key="1">
    <citation type="submission" date="2015-10" db="EMBL/GenBank/DDBJ databases">
        <title>Full genome of DAOMC 229536 Phialocephala scopiformis, a fungal endophyte of spruce producing the potent anti-insectan compound rugulosin.</title>
        <authorList>
            <consortium name="DOE Joint Genome Institute"/>
            <person name="Walker A.K."/>
            <person name="Frasz S.L."/>
            <person name="Seifert K.A."/>
            <person name="Miller J.D."/>
            <person name="Mondo S.J."/>
            <person name="Labutti K."/>
            <person name="Lipzen A."/>
            <person name="Dockter R."/>
            <person name="Kennedy M."/>
            <person name="Grigoriev I.V."/>
            <person name="Spatafora J.W."/>
        </authorList>
    </citation>
    <scope>NUCLEOTIDE SEQUENCE [LARGE SCALE GENOMIC DNA]</scope>
    <source>
        <strain evidence="6 7">CBS 120377</strain>
    </source>
</reference>
<keyword evidence="3" id="KW-0812">Transmembrane</keyword>
<feature type="compositionally biased region" description="Basic and acidic residues" evidence="2">
    <location>
        <begin position="210"/>
        <end position="219"/>
    </location>
</feature>
<keyword evidence="1 4" id="KW-0732">Signal</keyword>
<feature type="domain" description="Yeast cell wall synthesis Kre9/Knh1-like N-terminal" evidence="5">
    <location>
        <begin position="32"/>
        <end position="103"/>
    </location>
</feature>
<feature type="region of interest" description="Disordered" evidence="2">
    <location>
        <begin position="172"/>
        <end position="234"/>
    </location>
</feature>
<evidence type="ECO:0000256" key="2">
    <source>
        <dbReference type="SAM" id="MobiDB-lite"/>
    </source>
</evidence>
<evidence type="ECO:0000313" key="7">
    <source>
        <dbReference type="Proteomes" id="UP000070700"/>
    </source>
</evidence>
<name>A0A194WV90_MOLSC</name>
<accession>A0A194WV90</accession>
<feature type="signal peptide" evidence="4">
    <location>
        <begin position="1"/>
        <end position="19"/>
    </location>
</feature>
<evidence type="ECO:0000313" key="6">
    <source>
        <dbReference type="EMBL" id="KUJ11507.1"/>
    </source>
</evidence>
<dbReference type="AlphaFoldDB" id="A0A194WV90"/>
<sequence length="253" mass="27639">MSILFLFWVAVTVASIVNAAEFTMTASQYVGVKTGTPFDITWADATGPVTLLLKNGAANNLQTVETIAFRHQKQHWHLARMLSRSTTVEDRTIAYSLHWRDQRQQAQAQSLANHQSLNLSQRQTAAPTPSGHSGLSTGSKAAIGVGVTFGVLLFAAFGAFAFWYGKRAASRKNNDSGAITNDKAELGSGVPRRRELEDTSIPLNDEEKSELDRRRRAAELEAGSSPISPVETVTERAELEALRERGNAPIEMD</sequence>
<dbReference type="InParanoid" id="A0A194WV90"/>
<dbReference type="RefSeq" id="XP_018065862.1">
    <property type="nucleotide sequence ID" value="XM_018213410.1"/>
</dbReference>
<dbReference type="InterPro" id="IPR018466">
    <property type="entry name" value="Kre9/Knh1-like_N"/>
</dbReference>
<dbReference type="EMBL" id="KQ947426">
    <property type="protein sequence ID" value="KUJ11507.1"/>
    <property type="molecule type" value="Genomic_DNA"/>
</dbReference>
<organism evidence="6 7">
    <name type="scientific">Mollisia scopiformis</name>
    <name type="common">Conifer needle endophyte fungus</name>
    <name type="synonym">Phialocephala scopiformis</name>
    <dbReference type="NCBI Taxonomy" id="149040"/>
    <lineage>
        <taxon>Eukaryota</taxon>
        <taxon>Fungi</taxon>
        <taxon>Dikarya</taxon>
        <taxon>Ascomycota</taxon>
        <taxon>Pezizomycotina</taxon>
        <taxon>Leotiomycetes</taxon>
        <taxon>Helotiales</taxon>
        <taxon>Mollisiaceae</taxon>
        <taxon>Mollisia</taxon>
    </lineage>
</organism>